<dbReference type="InterPro" id="IPR015421">
    <property type="entry name" value="PyrdxlP-dep_Trfase_major"/>
</dbReference>
<sequence length="395" mass="45165">MYMSEQVKMYIEKSSWIRKMFEEGLELKKKFGEDNVFDLSLGNPDLPPPAEVKETLKEIIENYDPSYHRYMSNAGFPFVREIMARKITQEQEIKVSHEEIIMTCGAAGALNVIFKTLLNPGEEVLFPSPFFVEYFFYAENHQGIPKPIPTKEDFCLDLEKIESAITSKTKIFLINSPNNPTGQIYSEKEISELSELLNKKNKELGRPIYLISDEPYRNLVFDDEKVPSILKYYPNSIIAYSFSKELSLAGERIGFIAVHPEIESKKEILEGLILCNRILGFVNAPALAQRIVANCAFSKVDVGIYQKRRDIICEILKEAGLSFIKPKGGFFIFPKVPVEDLKFCEILKKELILVVPGRAFGSSNHVRLSFCVSEDVLLNMKSKFIKACKKIYEYV</sequence>
<protein>
    <recommendedName>
        <fullName evidence="1">Aminotransferase</fullName>
        <ecNumber evidence="1">2.6.1.-</ecNumber>
    </recommendedName>
</protein>
<comment type="caution">
    <text evidence="3">The sequence shown here is derived from an EMBL/GenBank/DDBJ whole genome shotgun (WGS) entry which is preliminary data.</text>
</comment>
<evidence type="ECO:0000256" key="1">
    <source>
        <dbReference type="RuleBase" id="RU000481"/>
    </source>
</evidence>
<dbReference type="Pfam" id="PF00155">
    <property type="entry name" value="Aminotran_1_2"/>
    <property type="match status" value="1"/>
</dbReference>
<dbReference type="InterPro" id="IPR015424">
    <property type="entry name" value="PyrdxlP-dep_Trfase"/>
</dbReference>
<accession>A0A2N7PP99</accession>
<dbReference type="EMBL" id="PNJD01000166">
    <property type="protein sequence ID" value="PMP97552.1"/>
    <property type="molecule type" value="Genomic_DNA"/>
</dbReference>
<evidence type="ECO:0000313" key="3">
    <source>
        <dbReference type="EMBL" id="PMP67738.1"/>
    </source>
</evidence>
<evidence type="ECO:0000313" key="6">
    <source>
        <dbReference type="Proteomes" id="UP000235619"/>
    </source>
</evidence>
<dbReference type="EC" id="2.6.1.-" evidence="1"/>
<dbReference type="PROSITE" id="PS00105">
    <property type="entry name" value="AA_TRANSFER_CLASS_1"/>
    <property type="match status" value="1"/>
</dbReference>
<keyword evidence="1 3" id="KW-0032">Aminotransferase</keyword>
<dbReference type="InterPro" id="IPR004838">
    <property type="entry name" value="NHTrfase_class1_PyrdxlP-BS"/>
</dbReference>
<dbReference type="Gene3D" id="3.90.1150.10">
    <property type="entry name" value="Aspartate Aminotransferase, domain 1"/>
    <property type="match status" value="2"/>
</dbReference>
<dbReference type="GO" id="GO:0030170">
    <property type="term" value="F:pyridoxal phosphate binding"/>
    <property type="evidence" value="ECO:0007669"/>
    <property type="project" value="InterPro"/>
</dbReference>
<dbReference type="PANTHER" id="PTHR42691">
    <property type="entry name" value="ASPARTATE AMINOTRANSFERASE YHDR-RELATED"/>
    <property type="match status" value="1"/>
</dbReference>
<dbReference type="Proteomes" id="UP000235619">
    <property type="component" value="Unassembled WGS sequence"/>
</dbReference>
<keyword evidence="1 3" id="KW-0808">Transferase</keyword>
<gene>
    <name evidence="4" type="ORF">C0169_02720</name>
    <name evidence="3" type="ORF">C0190_02670</name>
</gene>
<dbReference type="Gene3D" id="3.40.640.10">
    <property type="entry name" value="Type I PLP-dependent aspartate aminotransferase-like (Major domain)"/>
    <property type="match status" value="1"/>
</dbReference>
<dbReference type="InterPro" id="IPR004839">
    <property type="entry name" value="Aminotransferase_I/II_large"/>
</dbReference>
<comment type="similarity">
    <text evidence="1">Belongs to the class-I pyridoxal-phosphate-dependent aminotransferase family.</text>
</comment>
<comment type="cofactor">
    <cofactor evidence="1">
        <name>pyridoxal 5'-phosphate</name>
        <dbReference type="ChEBI" id="CHEBI:597326"/>
    </cofactor>
</comment>
<dbReference type="PANTHER" id="PTHR42691:SF1">
    <property type="entry name" value="ASPARTATE AMINOTRANSFERASE YHDR-RELATED"/>
    <property type="match status" value="1"/>
</dbReference>
<dbReference type="CDD" id="cd00609">
    <property type="entry name" value="AAT_like"/>
    <property type="match status" value="1"/>
</dbReference>
<reference evidence="5 6" key="1">
    <citation type="submission" date="2018-01" db="EMBL/GenBank/DDBJ databases">
        <title>Metagenomic assembled genomes from two thermal pools in the Uzon Caldera, Kamchatka, Russia.</title>
        <authorList>
            <person name="Wilkins L."/>
            <person name="Ettinger C."/>
        </authorList>
    </citation>
    <scope>NUCLEOTIDE SEQUENCE [LARGE SCALE GENOMIC DNA]</scope>
    <source>
        <strain evidence="4">ARK-04</strain>
        <strain evidence="3">ZAV-08</strain>
    </source>
</reference>
<evidence type="ECO:0000313" key="5">
    <source>
        <dbReference type="Proteomes" id="UP000235460"/>
    </source>
</evidence>
<evidence type="ECO:0000313" key="4">
    <source>
        <dbReference type="EMBL" id="PMP97552.1"/>
    </source>
</evidence>
<dbReference type="Proteomes" id="UP000235460">
    <property type="component" value="Unassembled WGS sequence"/>
</dbReference>
<feature type="domain" description="Aminotransferase class I/classII large" evidence="2">
    <location>
        <begin position="35"/>
        <end position="376"/>
    </location>
</feature>
<dbReference type="GO" id="GO:0008483">
    <property type="term" value="F:transaminase activity"/>
    <property type="evidence" value="ECO:0007669"/>
    <property type="project" value="UniProtKB-KW"/>
</dbReference>
<evidence type="ECO:0000259" key="2">
    <source>
        <dbReference type="Pfam" id="PF00155"/>
    </source>
</evidence>
<dbReference type="SUPFAM" id="SSF53383">
    <property type="entry name" value="PLP-dependent transferases"/>
    <property type="match status" value="1"/>
</dbReference>
<dbReference type="AlphaFoldDB" id="A0A2N7PP99"/>
<dbReference type="NCBIfam" id="NF005305">
    <property type="entry name" value="PRK06836.1"/>
    <property type="match status" value="1"/>
</dbReference>
<dbReference type="EMBL" id="PNIK01000040">
    <property type="protein sequence ID" value="PMP67738.1"/>
    <property type="molecule type" value="Genomic_DNA"/>
</dbReference>
<proteinExistence type="inferred from homology"/>
<dbReference type="InterPro" id="IPR015422">
    <property type="entry name" value="PyrdxlP-dep_Trfase_small"/>
</dbReference>
<name>A0A2N7PP99_9BACT</name>
<organism evidence="3 5">
    <name type="scientific">Thermodesulfobacterium geofontis</name>
    <dbReference type="NCBI Taxonomy" id="1295609"/>
    <lineage>
        <taxon>Bacteria</taxon>
        <taxon>Pseudomonadati</taxon>
        <taxon>Thermodesulfobacteriota</taxon>
        <taxon>Thermodesulfobacteria</taxon>
        <taxon>Thermodesulfobacteriales</taxon>
        <taxon>Thermodesulfobacteriaceae</taxon>
        <taxon>Thermodesulfobacterium</taxon>
    </lineage>
</organism>